<dbReference type="CAZy" id="GH42">
    <property type="family name" value="Glycoside Hydrolase Family 42"/>
</dbReference>
<dbReference type="PANTHER" id="PTHR36447:SF2">
    <property type="entry name" value="BETA-GALACTOSIDASE YESZ"/>
    <property type="match status" value="1"/>
</dbReference>
<accession>A8F3Q4</accession>
<evidence type="ECO:0000256" key="5">
    <source>
        <dbReference type="ARBA" id="ARBA00022801"/>
    </source>
</evidence>
<dbReference type="PANTHER" id="PTHR36447">
    <property type="entry name" value="BETA-GALACTOSIDASE GANA"/>
    <property type="match status" value="1"/>
</dbReference>
<keyword evidence="5 10" id="KW-0378">Hydrolase</keyword>
<evidence type="ECO:0000256" key="1">
    <source>
        <dbReference type="ARBA" id="ARBA00001412"/>
    </source>
</evidence>
<feature type="domain" description="Glycoside hydrolase family 42 N-terminal" evidence="8">
    <location>
        <begin position="29"/>
        <end position="396"/>
    </location>
</feature>
<reference evidence="10 11" key="2">
    <citation type="journal article" date="2009" name="Proc. Natl. Acad. Sci. U.S.A.">
        <title>On the chimeric nature, thermophilic origin, and phylogenetic placement of the Thermotogales.</title>
        <authorList>
            <person name="Zhaxybayeva O."/>
            <person name="Swithers K.S."/>
            <person name="Lapierre P."/>
            <person name="Fournier G.P."/>
            <person name="Bickhart D.M."/>
            <person name="DeBoy R.T."/>
            <person name="Nelson K.E."/>
            <person name="Nesbo C.L."/>
            <person name="Doolittle W.F."/>
            <person name="Gogarten J.P."/>
            <person name="Noll K.M."/>
        </authorList>
    </citation>
    <scope>NUCLEOTIDE SEQUENCE [LARGE SCALE GENOMIC DNA]</scope>
    <source>
        <strain evidence="11">ATCC BAA-301 / DSM 14385 / NBRC 107922 / TMO</strain>
    </source>
</reference>
<evidence type="ECO:0000259" key="8">
    <source>
        <dbReference type="Pfam" id="PF02449"/>
    </source>
</evidence>
<dbReference type="SUPFAM" id="SSF52317">
    <property type="entry name" value="Class I glutamine amidotransferase-like"/>
    <property type="match status" value="1"/>
</dbReference>
<dbReference type="InterPro" id="IPR017853">
    <property type="entry name" value="GH"/>
</dbReference>
<dbReference type="InterPro" id="IPR013529">
    <property type="entry name" value="Glyco_hydro_42_N"/>
</dbReference>
<comment type="catalytic activity">
    <reaction evidence="1">
        <text>Hydrolysis of terminal non-reducing beta-D-galactose residues in beta-D-galactosides.</text>
        <dbReference type="EC" id="3.2.1.23"/>
    </reaction>
</comment>
<sequence length="718" mass="82256">MKDFFPVSVWYGPNKSRAPMTAKVKGLSEIKSEISRIKKIGFNTIRFWYDWATAEPEPDVWDFSSIEELLNITDELKIKAILQIYTDSAPNWVERDYPDSLFIDRSGLTIHSQSAPGYCSDHPQVRKHITSFLQNLAKVVSRHDSFLAWDIWSEPHIVQWSWIDYIKDPWFCYCEYSKNRFIEWLKTKYETVQKLNEIWYRKHGSWEEITIPRYVSLSSFRDLLDWIQFNIEKISEDLFWKTSAIKKIDPSHPVSSHAAISSVYGIPGIGYGSSDDWKLSEKVDIWGTSFYPKHTGAWMPLKPHHMGVALDASRSSCESKNKPFWIGELQSGHGVTGLRFSVPVDEFDVERWSWLAISHDAKGLNYYAWLPMSCGYEVSGFGLANYDGSINNKVIRAGKVSEIISKNMNLFLKAKALQAKVGILYNIETHKTLACLRAESAEIIREDIFGMYKAMMQMGVNVDFLHISDLLREDLKQYHLIMIPFSIVIDQKSADAIEKYVRSGGVVLADGRLGWMKEDGTLQEKIPGSGLEKVFGCEELYTREIQEQAIDYEDCKLSAYRYLTVYRKTTGIPKAFFNGQPVIVENKYHSGLAIMVGMLIGLAYEKTENRNNLEFLKQIAQRAGINPDYSTSITSGQEDYLEVRISRSEEKTIVFLFNHGDEAIEFDLLIPSNNLPALVNNVKCINADQKFEYQACSKALSIKNIFIQGNHTVVLLIE</sequence>
<keyword evidence="4" id="KW-0479">Metal-binding</keyword>
<proteinExistence type="inferred from homology"/>
<dbReference type="GO" id="GO:0004565">
    <property type="term" value="F:beta-galactosidase activity"/>
    <property type="evidence" value="ECO:0007669"/>
    <property type="project" value="UniProtKB-EC"/>
</dbReference>
<dbReference type="Proteomes" id="UP000002016">
    <property type="component" value="Chromosome"/>
</dbReference>
<dbReference type="GO" id="GO:0009341">
    <property type="term" value="C:beta-galactosidase complex"/>
    <property type="evidence" value="ECO:0007669"/>
    <property type="project" value="InterPro"/>
</dbReference>
<evidence type="ECO:0000256" key="3">
    <source>
        <dbReference type="ARBA" id="ARBA00012756"/>
    </source>
</evidence>
<dbReference type="Gene3D" id="3.40.50.880">
    <property type="match status" value="1"/>
</dbReference>
<dbReference type="InterPro" id="IPR003476">
    <property type="entry name" value="Glyco_hydro_42"/>
</dbReference>
<dbReference type="KEGG" id="tle:Tlet_0218"/>
<dbReference type="GO" id="GO:0005975">
    <property type="term" value="P:carbohydrate metabolic process"/>
    <property type="evidence" value="ECO:0007669"/>
    <property type="project" value="InterPro"/>
</dbReference>
<evidence type="ECO:0000256" key="4">
    <source>
        <dbReference type="ARBA" id="ARBA00022723"/>
    </source>
</evidence>
<dbReference type="AlphaFoldDB" id="A8F3Q4"/>
<gene>
    <name evidence="10" type="ordered locus">Tlet_0218</name>
</gene>
<dbReference type="eggNOG" id="COG1874">
    <property type="taxonomic scope" value="Bacteria"/>
</dbReference>
<dbReference type="EMBL" id="CP000812">
    <property type="protein sequence ID" value="ABV32788.1"/>
    <property type="molecule type" value="Genomic_DNA"/>
</dbReference>
<dbReference type="STRING" id="416591.Tlet_0218"/>
<dbReference type="HOGENOM" id="CLU_1123768_0_0_0"/>
<dbReference type="EC" id="3.2.1.23" evidence="3"/>
<feature type="domain" description="Beta-galactosidase trimerisation" evidence="9">
    <location>
        <begin position="419"/>
        <end position="625"/>
    </location>
</feature>
<evidence type="ECO:0000256" key="2">
    <source>
        <dbReference type="ARBA" id="ARBA00005940"/>
    </source>
</evidence>
<evidence type="ECO:0000259" key="9">
    <source>
        <dbReference type="Pfam" id="PF08532"/>
    </source>
</evidence>
<evidence type="ECO:0000313" key="10">
    <source>
        <dbReference type="EMBL" id="ABV32788.1"/>
    </source>
</evidence>
<keyword evidence="11" id="KW-1185">Reference proteome</keyword>
<comment type="similarity">
    <text evidence="2">Belongs to the glycosyl hydrolase 42 family.</text>
</comment>
<dbReference type="InterPro" id="IPR029062">
    <property type="entry name" value="Class_I_gatase-like"/>
</dbReference>
<dbReference type="GO" id="GO:0046872">
    <property type="term" value="F:metal ion binding"/>
    <property type="evidence" value="ECO:0007669"/>
    <property type="project" value="UniProtKB-KW"/>
</dbReference>
<reference evidence="10 11" key="1">
    <citation type="submission" date="2007-08" db="EMBL/GenBank/DDBJ databases">
        <title>Complete sequence of Thermotoga lettingae TMO.</title>
        <authorList>
            <consortium name="US DOE Joint Genome Institute"/>
            <person name="Copeland A."/>
            <person name="Lucas S."/>
            <person name="Lapidus A."/>
            <person name="Barry K."/>
            <person name="Glavina del Rio T."/>
            <person name="Dalin E."/>
            <person name="Tice H."/>
            <person name="Pitluck S."/>
            <person name="Foster B."/>
            <person name="Bruce D."/>
            <person name="Schmutz J."/>
            <person name="Larimer F."/>
            <person name="Land M."/>
            <person name="Hauser L."/>
            <person name="Kyrpides N."/>
            <person name="Mikhailova N."/>
            <person name="Nelson K."/>
            <person name="Gogarten J.P."/>
            <person name="Noll K."/>
            <person name="Richardson P."/>
        </authorList>
    </citation>
    <scope>NUCLEOTIDE SEQUENCE [LARGE SCALE GENOMIC DNA]</scope>
    <source>
        <strain evidence="11">ATCC BAA-301 / DSM 14385 / NBRC 107922 / TMO</strain>
    </source>
</reference>
<dbReference type="Pfam" id="PF08532">
    <property type="entry name" value="Glyco_hydro_42M"/>
    <property type="match status" value="1"/>
</dbReference>
<evidence type="ECO:0000256" key="7">
    <source>
        <dbReference type="ARBA" id="ARBA00023295"/>
    </source>
</evidence>
<keyword evidence="6" id="KW-0862">Zinc</keyword>
<dbReference type="InterPro" id="IPR013738">
    <property type="entry name" value="Beta_galactosidase_Trimer"/>
</dbReference>
<organism evidence="10 11">
    <name type="scientific">Pseudothermotoga lettingae (strain ATCC BAA-301 / DSM 14385 / NBRC 107922 / TMO)</name>
    <name type="common">Thermotoga lettingae</name>
    <dbReference type="NCBI Taxonomy" id="416591"/>
    <lineage>
        <taxon>Bacteria</taxon>
        <taxon>Thermotogati</taxon>
        <taxon>Thermotogota</taxon>
        <taxon>Thermotogae</taxon>
        <taxon>Thermotogales</taxon>
        <taxon>Thermotogaceae</taxon>
        <taxon>Pseudothermotoga</taxon>
    </lineage>
</organism>
<name>A8F3Q4_PSELT</name>
<dbReference type="CDD" id="cd03143">
    <property type="entry name" value="A4_beta-galactosidase_middle_domain"/>
    <property type="match status" value="1"/>
</dbReference>
<keyword evidence="7" id="KW-0326">Glycosidase</keyword>
<dbReference type="Pfam" id="PF02449">
    <property type="entry name" value="Glyco_hydro_42"/>
    <property type="match status" value="1"/>
</dbReference>
<evidence type="ECO:0000256" key="6">
    <source>
        <dbReference type="ARBA" id="ARBA00022833"/>
    </source>
</evidence>
<dbReference type="Gene3D" id="3.20.20.80">
    <property type="entry name" value="Glycosidases"/>
    <property type="match status" value="1"/>
</dbReference>
<protein>
    <recommendedName>
        <fullName evidence="3">beta-galactosidase</fullName>
        <ecNumber evidence="3">3.2.1.23</ecNumber>
    </recommendedName>
</protein>
<dbReference type="SUPFAM" id="SSF51445">
    <property type="entry name" value="(Trans)glycosidases"/>
    <property type="match status" value="1"/>
</dbReference>
<evidence type="ECO:0000313" key="11">
    <source>
        <dbReference type="Proteomes" id="UP000002016"/>
    </source>
</evidence>